<comment type="caution">
    <text evidence="1">The sequence shown here is derived from an EMBL/GenBank/DDBJ whole genome shotgun (WGS) entry which is preliminary data.</text>
</comment>
<dbReference type="AlphaFoldDB" id="A0A4C1T6L4"/>
<sequence length="111" mass="12697">MKFILVKYRCSTKPAGNEEKSQGRHDYFNAAVQQHRRYEYFFMQAPFISFGRPDRRGAVRDPYYTSCTKSDCDRVASPVCKHASRCPPSRVAAWLRASPSTRKAPCSISRG</sequence>
<name>A0A4C1T6L4_EUMVA</name>
<proteinExistence type="predicted"/>
<protein>
    <submittedName>
        <fullName evidence="1">Uncharacterized protein</fullName>
    </submittedName>
</protein>
<dbReference type="Proteomes" id="UP000299102">
    <property type="component" value="Unassembled WGS sequence"/>
</dbReference>
<accession>A0A4C1T6L4</accession>
<dbReference type="EMBL" id="BGZK01000037">
    <property type="protein sequence ID" value="GBP09774.1"/>
    <property type="molecule type" value="Genomic_DNA"/>
</dbReference>
<evidence type="ECO:0000313" key="1">
    <source>
        <dbReference type="EMBL" id="GBP09774.1"/>
    </source>
</evidence>
<evidence type="ECO:0000313" key="2">
    <source>
        <dbReference type="Proteomes" id="UP000299102"/>
    </source>
</evidence>
<reference evidence="1 2" key="1">
    <citation type="journal article" date="2019" name="Commun. Biol.">
        <title>The bagworm genome reveals a unique fibroin gene that provides high tensile strength.</title>
        <authorList>
            <person name="Kono N."/>
            <person name="Nakamura H."/>
            <person name="Ohtoshi R."/>
            <person name="Tomita M."/>
            <person name="Numata K."/>
            <person name="Arakawa K."/>
        </authorList>
    </citation>
    <scope>NUCLEOTIDE SEQUENCE [LARGE SCALE GENOMIC DNA]</scope>
</reference>
<gene>
    <name evidence="1" type="ORF">EVAR_81059_1</name>
</gene>
<keyword evidence="2" id="KW-1185">Reference proteome</keyword>
<organism evidence="1 2">
    <name type="scientific">Eumeta variegata</name>
    <name type="common">Bagworm moth</name>
    <name type="synonym">Eumeta japonica</name>
    <dbReference type="NCBI Taxonomy" id="151549"/>
    <lineage>
        <taxon>Eukaryota</taxon>
        <taxon>Metazoa</taxon>
        <taxon>Ecdysozoa</taxon>
        <taxon>Arthropoda</taxon>
        <taxon>Hexapoda</taxon>
        <taxon>Insecta</taxon>
        <taxon>Pterygota</taxon>
        <taxon>Neoptera</taxon>
        <taxon>Endopterygota</taxon>
        <taxon>Lepidoptera</taxon>
        <taxon>Glossata</taxon>
        <taxon>Ditrysia</taxon>
        <taxon>Tineoidea</taxon>
        <taxon>Psychidae</taxon>
        <taxon>Oiketicinae</taxon>
        <taxon>Eumeta</taxon>
    </lineage>
</organism>